<feature type="region of interest" description="Disordered" evidence="1">
    <location>
        <begin position="178"/>
        <end position="237"/>
    </location>
</feature>
<feature type="compositionally biased region" description="Polar residues" evidence="1">
    <location>
        <begin position="1"/>
        <end position="14"/>
    </location>
</feature>
<evidence type="ECO:0000313" key="2">
    <source>
        <dbReference type="EMBL" id="TKA70020.1"/>
    </source>
</evidence>
<feature type="compositionally biased region" description="Low complexity" evidence="1">
    <location>
        <begin position="23"/>
        <end position="39"/>
    </location>
</feature>
<reference evidence="2 3" key="1">
    <citation type="submission" date="2017-03" db="EMBL/GenBank/DDBJ databases">
        <title>Genomes of endolithic fungi from Antarctica.</title>
        <authorList>
            <person name="Coleine C."/>
            <person name="Masonjones S."/>
            <person name="Stajich J.E."/>
        </authorList>
    </citation>
    <scope>NUCLEOTIDE SEQUENCE [LARGE SCALE GENOMIC DNA]</scope>
    <source>
        <strain evidence="2 3">CCFEE 5187</strain>
    </source>
</reference>
<evidence type="ECO:0000313" key="3">
    <source>
        <dbReference type="Proteomes" id="UP000308768"/>
    </source>
</evidence>
<comment type="caution">
    <text evidence="2">The sequence shown here is derived from an EMBL/GenBank/DDBJ whole genome shotgun (WGS) entry which is preliminary data.</text>
</comment>
<gene>
    <name evidence="2" type="ORF">B0A49_06765</name>
</gene>
<feature type="compositionally biased region" description="Polar residues" evidence="1">
    <location>
        <begin position="262"/>
        <end position="272"/>
    </location>
</feature>
<feature type="region of interest" description="Disordered" evidence="1">
    <location>
        <begin position="1"/>
        <end position="39"/>
    </location>
</feature>
<dbReference type="STRING" id="331657.A0A4U0X1B7"/>
<evidence type="ECO:0000256" key="1">
    <source>
        <dbReference type="SAM" id="MobiDB-lite"/>
    </source>
</evidence>
<protein>
    <submittedName>
        <fullName evidence="2">Uncharacterized protein</fullName>
    </submittedName>
</protein>
<keyword evidence="3" id="KW-1185">Reference proteome</keyword>
<accession>A0A4U0X1B7</accession>
<sequence length="296" mass="32436">MEESNNSQPPSYESLQKRPSSPPATRSYPPSPSSASHTAPFCKRTWYKPQAQLPSPEYVATTRKEYHYHFGRPHSTDSPRPSSTSDFLVPAASLSPGPAVDHYVYTGFWQASQNQSVNDGGIVIEEVLEGDPSLDGDIEVLRPDRYEEADSDSENNEDDNGGSDAELVRGLRRLHCESGGVSGVDVGRSPRSRNKRWSAGLKRTHAQSVSSNADVGDAEDLDAHDAESSARRMRRRVRGPGNRSFLAFEDIPSASVAETEDSPNMSVEQTPMPSDVEHNAMDTSPSCTPEELMELD</sequence>
<dbReference type="AlphaFoldDB" id="A0A4U0X1B7"/>
<feature type="region of interest" description="Disordered" evidence="1">
    <location>
        <begin position="249"/>
        <end position="296"/>
    </location>
</feature>
<feature type="compositionally biased region" description="Low complexity" evidence="1">
    <location>
        <begin position="76"/>
        <end position="86"/>
    </location>
</feature>
<feature type="compositionally biased region" description="Basic and acidic residues" evidence="1">
    <location>
        <begin position="221"/>
        <end position="230"/>
    </location>
</feature>
<feature type="region of interest" description="Disordered" evidence="1">
    <location>
        <begin position="69"/>
        <end position="89"/>
    </location>
</feature>
<organism evidence="2 3">
    <name type="scientific">Cryomyces minteri</name>
    <dbReference type="NCBI Taxonomy" id="331657"/>
    <lineage>
        <taxon>Eukaryota</taxon>
        <taxon>Fungi</taxon>
        <taxon>Dikarya</taxon>
        <taxon>Ascomycota</taxon>
        <taxon>Pezizomycotina</taxon>
        <taxon>Dothideomycetes</taxon>
        <taxon>Dothideomycetes incertae sedis</taxon>
        <taxon>Cryomyces</taxon>
    </lineage>
</organism>
<proteinExistence type="predicted"/>
<name>A0A4U0X1B7_9PEZI</name>
<dbReference type="OrthoDB" id="4186058at2759"/>
<dbReference type="Proteomes" id="UP000308768">
    <property type="component" value="Unassembled WGS sequence"/>
</dbReference>
<dbReference type="EMBL" id="NAJN01000679">
    <property type="protein sequence ID" value="TKA70020.1"/>
    <property type="molecule type" value="Genomic_DNA"/>
</dbReference>